<dbReference type="EMBL" id="CP037746">
    <property type="protein sequence ID" value="QBL12918.1"/>
    <property type="molecule type" value="Genomic_DNA"/>
</dbReference>
<evidence type="ECO:0000256" key="1">
    <source>
        <dbReference type="SAM" id="Phobius"/>
    </source>
</evidence>
<evidence type="ECO:0000313" key="3">
    <source>
        <dbReference type="EMBL" id="TXK68955.1"/>
    </source>
</evidence>
<reference evidence="2 4" key="1">
    <citation type="submission" date="2019-02" db="EMBL/GenBank/DDBJ databases">
        <title>Use of ANI for Rapid Identification of Enteric Bacteria.</title>
        <authorList>
            <person name="Pruckler J."/>
            <person name="Lane C."/>
            <person name="Aubert R."/>
        </authorList>
    </citation>
    <scope>NUCLEOTIDE SEQUENCE [LARGE SCALE GENOMIC DNA]</scope>
    <source>
        <strain evidence="2 4">2014D-0083</strain>
    </source>
</reference>
<reference evidence="3 5" key="2">
    <citation type="submission" date="2019-08" db="EMBL/GenBank/DDBJ databases">
        <title>Rapid identification of Enteric Bacteria from Whole Genome Sequences (WGS) using Average Nucleotide Identity (ANI).</title>
        <authorList>
            <person name="Lane C."/>
        </authorList>
    </citation>
    <scope>NUCLEOTIDE SEQUENCE [LARGE SCALE GENOMIC DNA]</scope>
    <source>
        <strain evidence="3 5">2010D-8464</strain>
    </source>
</reference>
<protein>
    <recommendedName>
        <fullName evidence="6">Pentapeptide repeat-containing protein</fullName>
    </recommendedName>
</protein>
<feature type="transmembrane region" description="Helical" evidence="1">
    <location>
        <begin position="474"/>
        <end position="494"/>
    </location>
</feature>
<dbReference type="GeneID" id="66288159"/>
<proteinExistence type="predicted"/>
<evidence type="ECO:0008006" key="6">
    <source>
        <dbReference type="Google" id="ProtNLM"/>
    </source>
</evidence>
<evidence type="ECO:0000313" key="4">
    <source>
        <dbReference type="Proteomes" id="UP000293421"/>
    </source>
</evidence>
<feature type="transmembrane region" description="Helical" evidence="1">
    <location>
        <begin position="423"/>
        <end position="442"/>
    </location>
</feature>
<feature type="transmembrane region" description="Helical" evidence="1">
    <location>
        <begin position="531"/>
        <end position="547"/>
    </location>
</feature>
<keyword evidence="1" id="KW-0472">Membrane</keyword>
<accession>A0AAE5YIP2</accession>
<sequence length="599" mass="71631">MEKLTAMEKQAIQKRIEEEFENINKLLEQKEIYLCSQYVMRKIESSLIIVRKNLEEILKDIPQYVYEYVGKKEINKVLNCKVDYSSNIFIVGLSVSTKPYDENYFETKQEKMLLKGYSYDNLLFLFEKYPLMFIDCIFDYNIFETIYQLKQIQKLSFLNCIFKNNLYLNFQECLDIFQMDNCVFERQCKIKGTFKDNVYFNNSHFKDNVYFNNSHFKDNVYFHECEFEKTACFYGVTFDKAPNFSQAIFKGNLNAVNTNLNFTFDDLQEKIKQEYEDFNKGKNKQDEKPLDEFANDFRDSFRTFKSALIKDNNLLDASNFHKYELYCKEIELKEYWNKINKTNSKKDAIKNQNVFKNFIDSYLLNFYRKLCDHHTDFLRVFNNFLLLISLHILYSSFILYINDKKIVDDAKIYLSDIFNYNNIFLYVSGILFFICVCSIYFCKNKEKTHMINEEIKVKKIEWGKIIIKEIYTSFLVLSTCCLGTFVFGMIGDFLAKFFDLKIFKDILYISFVCLSFIGLFLFFIHSFVLRYIFVSCSYFIVAFVLFLKPKEFYFIYDIFKDSSENLTIMNSLNVIYFVLIILVIFSLQKTARKNSIVPS</sequence>
<name>A0AAE5YIP2_9BACT</name>
<dbReference type="RefSeq" id="WP_039666121.1">
    <property type="nucleotide sequence ID" value="NZ_CP037746.1"/>
</dbReference>
<evidence type="ECO:0000313" key="5">
    <source>
        <dbReference type="Proteomes" id="UP000321325"/>
    </source>
</evidence>
<keyword evidence="5" id="KW-1185">Reference proteome</keyword>
<organism evidence="2 4">
    <name type="scientific">Campylobacter volucris</name>
    <dbReference type="NCBI Taxonomy" id="1031542"/>
    <lineage>
        <taxon>Bacteria</taxon>
        <taxon>Pseudomonadati</taxon>
        <taxon>Campylobacterota</taxon>
        <taxon>Epsilonproteobacteria</taxon>
        <taxon>Campylobacterales</taxon>
        <taxon>Campylobacteraceae</taxon>
        <taxon>Campylobacter</taxon>
    </lineage>
</organism>
<dbReference type="EMBL" id="VRMB01000018">
    <property type="protein sequence ID" value="TXK68955.1"/>
    <property type="molecule type" value="Genomic_DNA"/>
</dbReference>
<dbReference type="Pfam" id="PF13576">
    <property type="entry name" value="Pentapeptide_3"/>
    <property type="match status" value="1"/>
</dbReference>
<dbReference type="Proteomes" id="UP000293421">
    <property type="component" value="Chromosome"/>
</dbReference>
<keyword evidence="1" id="KW-0812">Transmembrane</keyword>
<dbReference type="Proteomes" id="UP000321325">
    <property type="component" value="Unassembled WGS sequence"/>
</dbReference>
<gene>
    <name evidence="2" type="ORF">A9460_00690</name>
    <name evidence="3" type="ORF">FVD15_04055</name>
</gene>
<feature type="transmembrane region" description="Helical" evidence="1">
    <location>
        <begin position="506"/>
        <end position="524"/>
    </location>
</feature>
<evidence type="ECO:0000313" key="2">
    <source>
        <dbReference type="EMBL" id="QBL12918.1"/>
    </source>
</evidence>
<feature type="transmembrane region" description="Helical" evidence="1">
    <location>
        <begin position="377"/>
        <end position="401"/>
    </location>
</feature>
<dbReference type="InterPro" id="IPR001646">
    <property type="entry name" value="5peptide_repeat"/>
</dbReference>
<dbReference type="AlphaFoldDB" id="A0AAE5YIP2"/>
<feature type="transmembrane region" description="Helical" evidence="1">
    <location>
        <begin position="567"/>
        <end position="587"/>
    </location>
</feature>
<keyword evidence="1" id="KW-1133">Transmembrane helix</keyword>